<keyword evidence="3" id="KW-1003">Cell membrane</keyword>
<dbReference type="EMBL" id="NAEP01000028">
    <property type="protein sequence ID" value="PDQ35734.1"/>
    <property type="molecule type" value="Genomic_DNA"/>
</dbReference>
<proteinExistence type="inferred from homology"/>
<evidence type="ECO:0000256" key="7">
    <source>
        <dbReference type="SAM" id="SignalP"/>
    </source>
</evidence>
<dbReference type="Pfam" id="PF02608">
    <property type="entry name" value="Bmp"/>
    <property type="match status" value="1"/>
</dbReference>
<dbReference type="CDD" id="cd06354">
    <property type="entry name" value="PBP1_PrnA-like"/>
    <property type="match status" value="1"/>
</dbReference>
<dbReference type="InterPro" id="IPR003760">
    <property type="entry name" value="PnrA-like"/>
</dbReference>
<organism evidence="9 10">
    <name type="scientific">Candidatus Lumbricidiphila eiseniae</name>
    <dbReference type="NCBI Taxonomy" id="1969409"/>
    <lineage>
        <taxon>Bacteria</taxon>
        <taxon>Bacillati</taxon>
        <taxon>Actinomycetota</taxon>
        <taxon>Actinomycetes</taxon>
        <taxon>Micrococcales</taxon>
        <taxon>Microbacteriaceae</taxon>
        <taxon>Candidatus Lumbricidiphila</taxon>
    </lineage>
</organism>
<feature type="chain" id="PRO_5038683290" evidence="7">
    <location>
        <begin position="21"/>
        <end position="359"/>
    </location>
</feature>
<dbReference type="AlphaFoldDB" id="A0A2A6FS82"/>
<evidence type="ECO:0000313" key="9">
    <source>
        <dbReference type="EMBL" id="PDQ35734.1"/>
    </source>
</evidence>
<sequence>MTVGVMLTTAPLLLSACGQAPTSATNPAAATSAAVAGFKPCMVSDSGGFDDKSFNQLGYEGLVAAASQLGVKPVAVRSNAVTDFAPNLTNLVSQKCSLIVSVGYSLADATIASAKANSSVNYVSIDDTLDADHDGKTDIPNAKPIIFDTSQAAFLAGYAAAAYSKTKVVGTFGGMNLPTVSIFMDGFKQGVDYYNTKKGATVKVVGWNGKDGSFTGGFEANLAAQNTAQSLIDQNVDVLLPVGGPIYKSAAAAIRAAGRPIALIGVDADITKTDPSVADITLTSIQKGIDVGTKAAALAAGAGSFDPTPFVGTLANSGVSIAPFYDYESKLPAGTITDLDVLKSSIISGSVKVTSYLSK</sequence>
<dbReference type="Proteomes" id="UP000219994">
    <property type="component" value="Unassembled WGS sequence"/>
</dbReference>
<evidence type="ECO:0000256" key="2">
    <source>
        <dbReference type="ARBA" id="ARBA00008610"/>
    </source>
</evidence>
<comment type="caution">
    <text evidence="9">The sequence shown here is derived from an EMBL/GenBank/DDBJ whole genome shotgun (WGS) entry which is preliminary data.</text>
</comment>
<evidence type="ECO:0000259" key="8">
    <source>
        <dbReference type="Pfam" id="PF02608"/>
    </source>
</evidence>
<protein>
    <submittedName>
        <fullName evidence="9">BMP family ABC transporter substrate-binding protein</fullName>
    </submittedName>
</protein>
<evidence type="ECO:0000256" key="5">
    <source>
        <dbReference type="ARBA" id="ARBA00023136"/>
    </source>
</evidence>
<gene>
    <name evidence="9" type="ORF">B5766_04575</name>
</gene>
<keyword evidence="6" id="KW-0449">Lipoprotein</keyword>
<evidence type="ECO:0000256" key="1">
    <source>
        <dbReference type="ARBA" id="ARBA00004193"/>
    </source>
</evidence>
<dbReference type="InterPro" id="IPR028082">
    <property type="entry name" value="Peripla_BP_I"/>
</dbReference>
<evidence type="ECO:0000256" key="6">
    <source>
        <dbReference type="ARBA" id="ARBA00023288"/>
    </source>
</evidence>
<dbReference type="Gene3D" id="3.40.50.2300">
    <property type="match status" value="2"/>
</dbReference>
<evidence type="ECO:0000313" key="10">
    <source>
        <dbReference type="Proteomes" id="UP000219994"/>
    </source>
</evidence>
<evidence type="ECO:0000256" key="3">
    <source>
        <dbReference type="ARBA" id="ARBA00022475"/>
    </source>
</evidence>
<dbReference type="GO" id="GO:0005886">
    <property type="term" value="C:plasma membrane"/>
    <property type="evidence" value="ECO:0007669"/>
    <property type="project" value="UniProtKB-SubCell"/>
</dbReference>
<keyword evidence="5" id="KW-0472">Membrane</keyword>
<feature type="signal peptide" evidence="7">
    <location>
        <begin position="1"/>
        <end position="20"/>
    </location>
</feature>
<dbReference type="InterPro" id="IPR050957">
    <property type="entry name" value="BMP_lipoprotein"/>
</dbReference>
<dbReference type="PANTHER" id="PTHR34296">
    <property type="entry name" value="TRANSCRIPTIONAL ACTIVATOR PROTEIN MED"/>
    <property type="match status" value="1"/>
</dbReference>
<comment type="subcellular location">
    <subcellularLocation>
        <location evidence="1">Cell membrane</location>
        <topology evidence="1">Lipid-anchor</topology>
    </subcellularLocation>
</comment>
<dbReference type="SUPFAM" id="SSF53822">
    <property type="entry name" value="Periplasmic binding protein-like I"/>
    <property type="match status" value="1"/>
</dbReference>
<accession>A0A2A6FS82</accession>
<comment type="similarity">
    <text evidence="2">Belongs to the BMP lipoprotein family.</text>
</comment>
<keyword evidence="4 7" id="KW-0732">Signal</keyword>
<name>A0A2A6FS82_9MICO</name>
<feature type="domain" description="ABC transporter substrate-binding protein PnrA-like" evidence="8">
    <location>
        <begin position="41"/>
        <end position="293"/>
    </location>
</feature>
<evidence type="ECO:0000256" key="4">
    <source>
        <dbReference type="ARBA" id="ARBA00022729"/>
    </source>
</evidence>
<dbReference type="PANTHER" id="PTHR34296:SF2">
    <property type="entry name" value="ABC TRANSPORTER GUANOSINE-BINDING PROTEIN NUPN"/>
    <property type="match status" value="1"/>
</dbReference>
<reference evidence="10" key="1">
    <citation type="submission" date="2017-03" db="EMBL/GenBank/DDBJ databases">
        <authorList>
            <person name="Lund M.B."/>
        </authorList>
    </citation>
    <scope>NUCLEOTIDE SEQUENCE [LARGE SCALE GENOMIC DNA]</scope>
</reference>